<dbReference type="InterPro" id="IPR005224">
    <property type="entry name" value="SfsA"/>
</dbReference>
<keyword evidence="5" id="KW-1185">Reference proteome</keyword>
<evidence type="ECO:0000256" key="1">
    <source>
        <dbReference type="HAMAP-Rule" id="MF_00095"/>
    </source>
</evidence>
<reference evidence="4 5" key="1">
    <citation type="submission" date="2016-11" db="EMBL/GenBank/DDBJ databases">
        <authorList>
            <person name="Jaros S."/>
            <person name="Januszkiewicz K."/>
            <person name="Wedrychowicz H."/>
        </authorList>
    </citation>
    <scope>NUCLEOTIDE SEQUENCE [LARGE SCALE GENOMIC DNA]</scope>
    <source>
        <strain evidence="4 5">DSM 19557</strain>
    </source>
</reference>
<dbReference type="InterPro" id="IPR041465">
    <property type="entry name" value="SfsA_N"/>
</dbReference>
<dbReference type="CDD" id="cd22358">
    <property type="entry name" value="SfsA-like_archaeal"/>
    <property type="match status" value="1"/>
</dbReference>
<proteinExistence type="inferred from homology"/>
<dbReference type="Pfam" id="PF17746">
    <property type="entry name" value="SfsA_N"/>
    <property type="match status" value="1"/>
</dbReference>
<dbReference type="AlphaFoldDB" id="A0A1M6QSA9"/>
<protein>
    <recommendedName>
        <fullName evidence="1">Sugar fermentation stimulation protein homolog</fullName>
    </recommendedName>
</protein>
<organism evidence="4 5">
    <name type="scientific">Thermocrinis minervae</name>
    <dbReference type="NCBI Taxonomy" id="381751"/>
    <lineage>
        <taxon>Bacteria</taxon>
        <taxon>Pseudomonadati</taxon>
        <taxon>Aquificota</taxon>
        <taxon>Aquificia</taxon>
        <taxon>Aquificales</taxon>
        <taxon>Aquificaceae</taxon>
        <taxon>Thermocrinis</taxon>
    </lineage>
</organism>
<dbReference type="NCBIfam" id="TIGR00230">
    <property type="entry name" value="sfsA"/>
    <property type="match status" value="1"/>
</dbReference>
<dbReference type="GO" id="GO:0003677">
    <property type="term" value="F:DNA binding"/>
    <property type="evidence" value="ECO:0007669"/>
    <property type="project" value="InterPro"/>
</dbReference>
<dbReference type="STRING" id="381751.SAMN05444391_0371"/>
<evidence type="ECO:0000313" key="5">
    <source>
        <dbReference type="Proteomes" id="UP000189810"/>
    </source>
</evidence>
<feature type="domain" description="SfsA N-terminal OB" evidence="3">
    <location>
        <begin position="12"/>
        <end position="75"/>
    </location>
</feature>
<sequence>MKFPPLKEAIFLQRENRFVGKVLLNREEVRAYIRNTGRLTELLRRGNKVYLKEKHQGKYPYEILLVDYMGTLVCIDSHIAPKIYAESLMPKNVVFEPKVNASRFDLLVDDLLIEVKSVNLVVNGVALFPDAPTKRGARHLRELAYLIDSRPACVVFIVQREDALAFAPNCSVDPEFCKAFEEFRRKGGMVKAYRCSVSIEGISLKDEIIVLGGS</sequence>
<feature type="domain" description="Sugar fermentation stimulation protein C-terminal" evidence="2">
    <location>
        <begin position="90"/>
        <end position="200"/>
    </location>
</feature>
<dbReference type="EMBL" id="LT670846">
    <property type="protein sequence ID" value="SHK23096.1"/>
    <property type="molecule type" value="Genomic_DNA"/>
</dbReference>
<gene>
    <name evidence="1" type="primary">sfsA</name>
    <name evidence="4" type="ORF">SAMN05444391_0371</name>
</gene>
<dbReference type="PANTHER" id="PTHR30545:SF2">
    <property type="entry name" value="SUGAR FERMENTATION STIMULATION PROTEIN A"/>
    <property type="match status" value="1"/>
</dbReference>
<dbReference type="Gene3D" id="2.40.50.580">
    <property type="match status" value="1"/>
</dbReference>
<evidence type="ECO:0000259" key="3">
    <source>
        <dbReference type="Pfam" id="PF17746"/>
    </source>
</evidence>
<comment type="similarity">
    <text evidence="1">Belongs to the SfsA family.</text>
</comment>
<name>A0A1M6QSA9_9AQUI</name>
<dbReference type="HAMAP" id="MF_00095">
    <property type="entry name" value="SfsA"/>
    <property type="match status" value="1"/>
</dbReference>
<evidence type="ECO:0000259" key="2">
    <source>
        <dbReference type="Pfam" id="PF03749"/>
    </source>
</evidence>
<evidence type="ECO:0000313" key="4">
    <source>
        <dbReference type="EMBL" id="SHK23096.1"/>
    </source>
</evidence>
<dbReference type="Gene3D" id="3.40.1350.60">
    <property type="match status" value="1"/>
</dbReference>
<dbReference type="Pfam" id="PF03749">
    <property type="entry name" value="SfsA"/>
    <property type="match status" value="1"/>
</dbReference>
<accession>A0A1M6QSA9</accession>
<dbReference type="OrthoDB" id="9802365at2"/>
<dbReference type="PANTHER" id="PTHR30545">
    <property type="entry name" value="SUGAR FERMENTATION STIMULATION PROTEIN A"/>
    <property type="match status" value="1"/>
</dbReference>
<dbReference type="RefSeq" id="WP_079654630.1">
    <property type="nucleotide sequence ID" value="NZ_LT670846.1"/>
</dbReference>
<dbReference type="Proteomes" id="UP000189810">
    <property type="component" value="Chromosome I"/>
</dbReference>
<dbReference type="InterPro" id="IPR040452">
    <property type="entry name" value="SfsA_C"/>
</dbReference>